<dbReference type="Gene3D" id="2.60.40.1760">
    <property type="entry name" value="glycosyl hydrolase (family 31)"/>
    <property type="match status" value="2"/>
</dbReference>
<accession>A0A212F3G8</accession>
<dbReference type="Pfam" id="PF01055">
    <property type="entry name" value="Glyco_hydro_31_2nd"/>
    <property type="match status" value="1"/>
</dbReference>
<dbReference type="Gene3D" id="2.60.40.1180">
    <property type="entry name" value="Golgi alpha-mannosidase II"/>
    <property type="match status" value="1"/>
</dbReference>
<keyword evidence="6" id="KW-1185">Reference proteome</keyword>
<keyword evidence="2" id="KW-0472">Membrane</keyword>
<organism evidence="5 6">
    <name type="scientific">Danaus plexippus plexippus</name>
    <dbReference type="NCBI Taxonomy" id="278856"/>
    <lineage>
        <taxon>Eukaryota</taxon>
        <taxon>Metazoa</taxon>
        <taxon>Ecdysozoa</taxon>
        <taxon>Arthropoda</taxon>
        <taxon>Hexapoda</taxon>
        <taxon>Insecta</taxon>
        <taxon>Pterygota</taxon>
        <taxon>Neoptera</taxon>
        <taxon>Endopterygota</taxon>
        <taxon>Lepidoptera</taxon>
        <taxon>Glossata</taxon>
        <taxon>Ditrysia</taxon>
        <taxon>Papilionoidea</taxon>
        <taxon>Nymphalidae</taxon>
        <taxon>Danainae</taxon>
        <taxon>Danaini</taxon>
        <taxon>Danaina</taxon>
        <taxon>Danaus</taxon>
        <taxon>Danaus</taxon>
    </lineage>
</organism>
<evidence type="ECO:0000313" key="6">
    <source>
        <dbReference type="Proteomes" id="UP000007151"/>
    </source>
</evidence>
<dbReference type="InterPro" id="IPR013780">
    <property type="entry name" value="Glyco_hydro_b"/>
</dbReference>
<dbReference type="GO" id="GO:0006491">
    <property type="term" value="P:N-glycan processing"/>
    <property type="evidence" value="ECO:0007669"/>
    <property type="project" value="TreeGrafter"/>
</dbReference>
<dbReference type="PANTHER" id="PTHR22762">
    <property type="entry name" value="ALPHA-GLUCOSIDASE"/>
    <property type="match status" value="1"/>
</dbReference>
<feature type="domain" description="Glycoside hydrolase family 31 TIM barrel" evidence="3">
    <location>
        <begin position="608"/>
        <end position="954"/>
    </location>
</feature>
<dbReference type="GO" id="GO:0090599">
    <property type="term" value="F:alpha-glucosidase activity"/>
    <property type="evidence" value="ECO:0007669"/>
    <property type="project" value="TreeGrafter"/>
</dbReference>
<name>A0A212F3G8_DANPL</name>
<dbReference type="EMBL" id="AGBW02010569">
    <property type="protein sequence ID" value="OWR48262.1"/>
    <property type="molecule type" value="Genomic_DNA"/>
</dbReference>
<dbReference type="InterPro" id="IPR017853">
    <property type="entry name" value="GH"/>
</dbReference>
<evidence type="ECO:0000313" key="5">
    <source>
        <dbReference type="EMBL" id="OWR48262.1"/>
    </source>
</evidence>
<dbReference type="Pfam" id="PF21365">
    <property type="entry name" value="Glyco_hydro_31_3rd"/>
    <property type="match status" value="1"/>
</dbReference>
<dbReference type="SUPFAM" id="SSF51445">
    <property type="entry name" value="(Trans)glycosidases"/>
    <property type="match status" value="1"/>
</dbReference>
<comment type="similarity">
    <text evidence="1">Belongs to the glycosyl hydrolase 31 family.</text>
</comment>
<dbReference type="Gene3D" id="3.20.20.80">
    <property type="entry name" value="Glycosidases"/>
    <property type="match status" value="1"/>
</dbReference>
<gene>
    <name evidence="5" type="ORF">KGM_204829</name>
</gene>
<feature type="transmembrane region" description="Helical" evidence="2">
    <location>
        <begin position="41"/>
        <end position="59"/>
    </location>
</feature>
<dbReference type="GO" id="GO:0005975">
    <property type="term" value="P:carbohydrate metabolic process"/>
    <property type="evidence" value="ECO:0007669"/>
    <property type="project" value="InterPro"/>
</dbReference>
<reference evidence="5 6" key="1">
    <citation type="journal article" date="2011" name="Cell">
        <title>The monarch butterfly genome yields insights into long-distance migration.</title>
        <authorList>
            <person name="Zhan S."/>
            <person name="Merlin C."/>
            <person name="Boore J.L."/>
            <person name="Reppert S.M."/>
        </authorList>
    </citation>
    <scope>NUCLEOTIDE SEQUENCE [LARGE SCALE GENOMIC DNA]</scope>
    <source>
        <strain evidence="5">F-2</strain>
    </source>
</reference>
<evidence type="ECO:0000256" key="2">
    <source>
        <dbReference type="SAM" id="Phobius"/>
    </source>
</evidence>
<dbReference type="SUPFAM" id="SSF51011">
    <property type="entry name" value="Glycosyl hydrolase domain"/>
    <property type="match status" value="1"/>
</dbReference>
<dbReference type="Proteomes" id="UP000007151">
    <property type="component" value="Unassembled WGS sequence"/>
</dbReference>
<dbReference type="InParanoid" id="A0A212F3G8"/>
<feature type="domain" description="Glycosyl hydrolase family 31 C-terminal" evidence="4">
    <location>
        <begin position="960"/>
        <end position="1046"/>
    </location>
</feature>
<evidence type="ECO:0000259" key="4">
    <source>
        <dbReference type="Pfam" id="PF21365"/>
    </source>
</evidence>
<evidence type="ECO:0000256" key="1">
    <source>
        <dbReference type="ARBA" id="ARBA00007806"/>
    </source>
</evidence>
<evidence type="ECO:0000259" key="3">
    <source>
        <dbReference type="Pfam" id="PF01055"/>
    </source>
</evidence>
<proteinExistence type="inferred from homology"/>
<keyword evidence="2" id="KW-0812">Transmembrane</keyword>
<dbReference type="PANTHER" id="PTHR22762:SF167">
    <property type="entry name" value="LYSOSOMAL ALPHA-GLUCOSIDASE-LIKE PROTEIN"/>
    <property type="match status" value="1"/>
</dbReference>
<dbReference type="KEGG" id="dpl:KGM_204829"/>
<protein>
    <submittedName>
        <fullName evidence="5">Neutral alpha-glucosidase ab</fullName>
    </submittedName>
</protein>
<sequence length="1167" mass="132306">MIPHAKTMEEALDSEIRYQNLKIINHITWYDRILLNRPIKVVLALFLAAVVSPLLLYRYSFFVSINLPPSDGFSIGSCLIPRSTRLPCGNGSSLQEHCHSQCCFDLNLHVCYHRLPSRFSYIMNQPWNENITLSPRIATEPYAFQNSIPAVRLSVDEVTATHMTLTFYNSRNISLNGRRLQNKEYSYTVTSPELNIVVRASNRTIFNTASGPFIASDNIWEMSFILTNEMMYGLGEIPLKKNNTKVIYSHKGGFSSVPLIFAKLNNSYHGLLFDANDPTEIFISLENHVVVRSITNFGLKFHLFSGPEPKDIMKDVMAITGKYKKLEYWMLGVHICSEVQGLELNAFLKNATAERMPFDSHCGVQPIVFTSDQCNSNDINNIDAINAGSKLLETAQKKFVPHVSPYPWNENITLSPRIATEPYAFQNSIPAVRLSVDEVTATHMTLTFYNSRNISLNGRRLQNKEYSYTVTSPELNIVVRASNRTIFNTASGPFIASDNIWEMSFILTNEMMYGLGEIPLKKNNTKVIYSHKGGFSSVPLIFAKLNNSYHGLLFDANDPTEIFISLENHVVVRSITNFGLKFHLFSGPEPKDIMKDVMAITGKYNKLEYWMLGVHICSEVQGLELNAFLKNATAERMPFDSHCGVQPIVFTSDQCNSNDINNIDAINAGSKLLETAQKKFVPHVSPYIRYEIKNDTDIQNTTTFTEYNVSCEIMPHFDKLMYRTPNAHEVYTGEINDFAVIYPNYEDAPPEFLESLWAYNKKIDGIVLENNFPLDEKEKDLEEMSLYLPYFSQHFKNAFNYTPPWNLTLADYNQSYLFQHNRYGNNFVDAFIKRSNDIPVWSSSLWLNSGTNINRQSINASWLNLNNELVNAALGGVSGHWLWSSPICGDTEYFNPETQTNLCIKWYLAAVYLPIVKIHSKVIPRHPTAFVGTHKTLAIEAIGRRYSLLPYYYTVLQEGPLLRPMFYQYPASQAIRDLSSQFNVGDSLLIAPNLLPLQSHVQIRKPPGSWYELWSGTKLQGQEGDLLTLSTTDADLMTFIKGGSVILIQKKTELSASDTLLTEFNAIIALECIEENVCSASGKQFVTDGLTLVFEANAQNMTISAIGNDFMPMCDFNSGTWGYDIKLYSIYGLPDEINNMDNQRQVSQFTDLCNLEYGDNIVIKFLT</sequence>
<dbReference type="STRING" id="278856.A0A212F3G8"/>
<comment type="caution">
    <text evidence="5">The sequence shown here is derived from an EMBL/GenBank/DDBJ whole genome shotgun (WGS) entry which is preliminary data.</text>
</comment>
<dbReference type="AlphaFoldDB" id="A0A212F3G8"/>
<dbReference type="InterPro" id="IPR048395">
    <property type="entry name" value="Glyco_hydro_31_C"/>
</dbReference>
<keyword evidence="2" id="KW-1133">Transmembrane helix</keyword>
<dbReference type="InterPro" id="IPR000322">
    <property type="entry name" value="Glyco_hydro_31_TIM"/>
</dbReference>
<dbReference type="eggNOG" id="KOG1065">
    <property type="taxonomic scope" value="Eukaryota"/>
</dbReference>